<name>A0A9F5IG74_PYTBI</name>
<dbReference type="RefSeq" id="XP_025019247.1">
    <property type="nucleotide sequence ID" value="XM_025163479.1"/>
</dbReference>
<evidence type="ECO:0000313" key="5">
    <source>
        <dbReference type="RefSeq" id="XP_025019247.1"/>
    </source>
</evidence>
<dbReference type="GO" id="GO:0005737">
    <property type="term" value="C:cytoplasm"/>
    <property type="evidence" value="ECO:0007669"/>
    <property type="project" value="TreeGrafter"/>
</dbReference>
<keyword evidence="1" id="KW-0175">Coiled coil</keyword>
<dbReference type="PROSITE" id="PS51841">
    <property type="entry name" value="LTD"/>
    <property type="match status" value="1"/>
</dbReference>
<dbReference type="CTD" id="160492"/>
<dbReference type="SUPFAM" id="SSF74853">
    <property type="entry name" value="Lamin A/C globular tail domain"/>
    <property type="match status" value="1"/>
</dbReference>
<reference evidence="5" key="1">
    <citation type="submission" date="2025-08" db="UniProtKB">
        <authorList>
            <consortium name="RefSeq"/>
        </authorList>
    </citation>
    <scope>IDENTIFICATION</scope>
    <source>
        <tissue evidence="5">Liver</tissue>
    </source>
</reference>
<dbReference type="GeneID" id="103065058"/>
<dbReference type="PANTHER" id="PTHR47012:SF1">
    <property type="entry name" value="LAMIN TAIL DOMAIN-CONTAINING PROTEIN 1"/>
    <property type="match status" value="1"/>
</dbReference>
<dbReference type="InterPro" id="IPR042840">
    <property type="entry name" value="LMNTD1"/>
</dbReference>
<protein>
    <submittedName>
        <fullName evidence="5">Lamin tail domain-containing protein 1</fullName>
    </submittedName>
</protein>
<dbReference type="GO" id="GO:0005635">
    <property type="term" value="C:nuclear envelope"/>
    <property type="evidence" value="ECO:0007669"/>
    <property type="project" value="TreeGrafter"/>
</dbReference>
<dbReference type="AlphaFoldDB" id="A0A9F5IG74"/>
<evidence type="ECO:0000259" key="3">
    <source>
        <dbReference type="PROSITE" id="PS51841"/>
    </source>
</evidence>
<sequence>MTRKCQEIGFQLKEHPIQQEMEMLCPQLSSGDLLEGQVKKVEKLISKEGNSQAIEKLQTEHTHSQQQIKDLETKLEEIQGHLLSKLKAVEAIQEKNASLQEEITSLKNTLGYVKGTEPALYQLPSAPIHFQHISESKTSITAKPSEKVVFSRFTESTSTVTLLHGRSSSRTVRFPVSSLVTVNKSLGKSTFGNTLPQKQYFPSSDSINFSNEELGKGQDYTKALFAGTKKSSAELMEKTAWSHFPPEYYSSSSSSSVGNLKITEVDLWGHYVKIINNSPDKEESIGDHILQQNVHGHPAAIFKFPPNIRMKPNSVVTVWSMDSKMHHKPPTDYLWKELDKFQSGPECTTILCNPSGQAVAWYTPINWKRKSSKEIEADTRVSSKPVHSVRGAQQPQDQWEMRPFDIWQGLPSQSYVADSEPDYIIREKKMPPILRPVQNSWCQSPNSPTHPHYSMGRYLPPGSKASHMLSQTRSQPEKSFPDLDIFHSGESCKVKSATAGRNRKSRIKPPRSAGPNLGGVIYIGPAAPIGSPLWKYFAHSSSHFKLLTQASLTPITFL</sequence>
<gene>
    <name evidence="5" type="primary">LMNTD1</name>
</gene>
<evidence type="ECO:0000313" key="4">
    <source>
        <dbReference type="Proteomes" id="UP000695026"/>
    </source>
</evidence>
<feature type="coiled-coil region" evidence="1">
    <location>
        <begin position="54"/>
        <end position="109"/>
    </location>
</feature>
<dbReference type="InterPro" id="IPR036415">
    <property type="entry name" value="Lamin_tail_dom_sf"/>
</dbReference>
<feature type="region of interest" description="Disordered" evidence="2">
    <location>
        <begin position="436"/>
        <end position="477"/>
    </location>
</feature>
<feature type="compositionally biased region" description="Polar residues" evidence="2">
    <location>
        <begin position="437"/>
        <end position="449"/>
    </location>
</feature>
<dbReference type="PANTHER" id="PTHR47012">
    <property type="entry name" value="LAMIN TAIL DOMAIN-CONTAINING PROTEIN 1"/>
    <property type="match status" value="1"/>
</dbReference>
<feature type="domain" description="LTD" evidence="3">
    <location>
        <begin position="248"/>
        <end position="366"/>
    </location>
</feature>
<dbReference type="Proteomes" id="UP000695026">
    <property type="component" value="Unplaced"/>
</dbReference>
<dbReference type="KEGG" id="pbi:103065058"/>
<evidence type="ECO:0000256" key="2">
    <source>
        <dbReference type="SAM" id="MobiDB-lite"/>
    </source>
</evidence>
<dbReference type="InterPro" id="IPR001322">
    <property type="entry name" value="Lamin_tail_dom"/>
</dbReference>
<organism evidence="4 5">
    <name type="scientific">Python bivittatus</name>
    <name type="common">Burmese python</name>
    <name type="synonym">Python molurus bivittatus</name>
    <dbReference type="NCBI Taxonomy" id="176946"/>
    <lineage>
        <taxon>Eukaryota</taxon>
        <taxon>Metazoa</taxon>
        <taxon>Chordata</taxon>
        <taxon>Craniata</taxon>
        <taxon>Vertebrata</taxon>
        <taxon>Euteleostomi</taxon>
        <taxon>Lepidosauria</taxon>
        <taxon>Squamata</taxon>
        <taxon>Bifurcata</taxon>
        <taxon>Unidentata</taxon>
        <taxon>Episquamata</taxon>
        <taxon>Toxicofera</taxon>
        <taxon>Serpentes</taxon>
        <taxon>Henophidia</taxon>
        <taxon>Pythonidae</taxon>
        <taxon>Python</taxon>
    </lineage>
</organism>
<keyword evidence="4" id="KW-1185">Reference proteome</keyword>
<dbReference type="OMA" id="MVRFPIS"/>
<evidence type="ECO:0000256" key="1">
    <source>
        <dbReference type="SAM" id="Coils"/>
    </source>
</evidence>
<accession>A0A9F5IG74</accession>
<dbReference type="Pfam" id="PF00932">
    <property type="entry name" value="LTD"/>
    <property type="match status" value="1"/>
</dbReference>
<dbReference type="OrthoDB" id="102442at2759"/>
<proteinExistence type="predicted"/>
<dbReference type="Gene3D" id="2.60.40.1260">
    <property type="entry name" value="Lamin Tail domain"/>
    <property type="match status" value="1"/>
</dbReference>